<dbReference type="RefSeq" id="WP_144981447.1">
    <property type="nucleotide sequence ID" value="NZ_CP037920.1"/>
</dbReference>
<dbReference type="PIRSF" id="PIRSF029416">
    <property type="entry name" value="UCP029416_PTP"/>
    <property type="match status" value="1"/>
</dbReference>
<gene>
    <name evidence="1" type="ORF">V144x_07250</name>
</gene>
<dbReference type="KEGG" id="gaw:V144x_07250"/>
<proteinExistence type="predicted"/>
<dbReference type="InterPro" id="IPR016919">
    <property type="entry name" value="UCP029416_PTP"/>
</dbReference>
<evidence type="ECO:0000313" key="1">
    <source>
        <dbReference type="EMBL" id="QDT95283.1"/>
    </source>
</evidence>
<reference evidence="1 2" key="1">
    <citation type="submission" date="2019-03" db="EMBL/GenBank/DDBJ databases">
        <title>Deep-cultivation of Planctomycetes and their phenomic and genomic characterization uncovers novel biology.</title>
        <authorList>
            <person name="Wiegand S."/>
            <person name="Jogler M."/>
            <person name="Boedeker C."/>
            <person name="Pinto D."/>
            <person name="Vollmers J."/>
            <person name="Rivas-Marin E."/>
            <person name="Kohn T."/>
            <person name="Peeters S.H."/>
            <person name="Heuer A."/>
            <person name="Rast P."/>
            <person name="Oberbeckmann S."/>
            <person name="Bunk B."/>
            <person name="Jeske O."/>
            <person name="Meyerdierks A."/>
            <person name="Storesund J.E."/>
            <person name="Kallscheuer N."/>
            <person name="Luecker S."/>
            <person name="Lage O.M."/>
            <person name="Pohl T."/>
            <person name="Merkel B.J."/>
            <person name="Hornburger P."/>
            <person name="Mueller R.-W."/>
            <person name="Bruemmer F."/>
            <person name="Labrenz M."/>
            <person name="Spormann A.M."/>
            <person name="Op den Camp H."/>
            <person name="Overmann J."/>
            <person name="Amann R."/>
            <person name="Jetten M.S.M."/>
            <person name="Mascher T."/>
            <person name="Medema M.H."/>
            <person name="Devos D.P."/>
            <person name="Kaster A.-K."/>
            <person name="Ovreas L."/>
            <person name="Rohde M."/>
            <person name="Galperin M.Y."/>
            <person name="Jogler C."/>
        </authorList>
    </citation>
    <scope>NUCLEOTIDE SEQUENCE [LARGE SCALE GENOMIC DNA]</scope>
    <source>
        <strain evidence="1 2">V144</strain>
    </source>
</reference>
<dbReference type="Gene3D" id="3.40.50.2300">
    <property type="match status" value="1"/>
</dbReference>
<dbReference type="EMBL" id="CP037920">
    <property type="protein sequence ID" value="QDT95283.1"/>
    <property type="molecule type" value="Genomic_DNA"/>
</dbReference>
<dbReference type="InterPro" id="IPR036196">
    <property type="entry name" value="Ptyr_pPase_sf"/>
</dbReference>
<protein>
    <submittedName>
        <fullName evidence="1">Low molecular weight phosphotyrosine protein phosphatase</fullName>
    </submittedName>
</protein>
<sequence>MPNNDSQPTKLLFVCSKNKWRSLTAEQIFDGVNGYDVRSAGTEKDARIKVTAGHIGWADMIFVMEKKHRRRLESKFGDSLAGKEVICLNIPDDYKLMDPALIDLLLEKLSSHIPIPN</sequence>
<dbReference type="SUPFAM" id="SSF52788">
    <property type="entry name" value="Phosphotyrosine protein phosphatases I"/>
    <property type="match status" value="1"/>
</dbReference>
<organism evidence="1 2">
    <name type="scientific">Gimesia aquarii</name>
    <dbReference type="NCBI Taxonomy" id="2527964"/>
    <lineage>
        <taxon>Bacteria</taxon>
        <taxon>Pseudomonadati</taxon>
        <taxon>Planctomycetota</taxon>
        <taxon>Planctomycetia</taxon>
        <taxon>Planctomycetales</taxon>
        <taxon>Planctomycetaceae</taxon>
        <taxon>Gimesia</taxon>
    </lineage>
</organism>
<accession>A0A517VQM3</accession>
<dbReference type="Proteomes" id="UP000318704">
    <property type="component" value="Chromosome"/>
</dbReference>
<evidence type="ECO:0000313" key="2">
    <source>
        <dbReference type="Proteomes" id="UP000318704"/>
    </source>
</evidence>
<name>A0A517VQM3_9PLAN</name>
<dbReference type="AlphaFoldDB" id="A0A517VQM3"/>